<evidence type="ECO:0000313" key="2">
    <source>
        <dbReference type="Proteomes" id="UP000018958"/>
    </source>
</evidence>
<accession>W2VSB1</accession>
<comment type="caution">
    <text evidence="1">The sequence shown here is derived from an EMBL/GenBank/DDBJ whole genome shotgun (WGS) entry which is preliminary data.</text>
</comment>
<sequence>MADRIKHWILIDCERYYTDRDRRHDDPRQTITDRADGIYVRYLEAFATAKTQGSTWLLISI</sequence>
<reference evidence="1 2" key="1">
    <citation type="submission" date="2013-11" db="EMBL/GenBank/DDBJ databases">
        <title>The Genome Sequence of Phytophthora parasitica CJ01A1.</title>
        <authorList>
            <consortium name="The Broad Institute Genomics Platform"/>
            <person name="Russ C."/>
            <person name="Tyler B."/>
            <person name="Panabieres F."/>
            <person name="Shan W."/>
            <person name="Tripathy S."/>
            <person name="Grunwald N."/>
            <person name="Machado M."/>
            <person name="Johnson C.S."/>
            <person name="Walker B."/>
            <person name="Young S.K."/>
            <person name="Zeng Q."/>
            <person name="Gargeya S."/>
            <person name="Fitzgerald M."/>
            <person name="Haas B."/>
            <person name="Abouelleil A."/>
            <person name="Allen A.W."/>
            <person name="Alvarado L."/>
            <person name="Arachchi H.M."/>
            <person name="Berlin A.M."/>
            <person name="Chapman S.B."/>
            <person name="Gainer-Dewar J."/>
            <person name="Goldberg J."/>
            <person name="Griggs A."/>
            <person name="Gujja S."/>
            <person name="Hansen M."/>
            <person name="Howarth C."/>
            <person name="Imamovic A."/>
            <person name="Ireland A."/>
            <person name="Larimer J."/>
            <person name="McCowan C."/>
            <person name="Murphy C."/>
            <person name="Pearson M."/>
            <person name="Poon T.W."/>
            <person name="Priest M."/>
            <person name="Roberts A."/>
            <person name="Saif S."/>
            <person name="Shea T."/>
            <person name="Sisk P."/>
            <person name="Sykes S."/>
            <person name="Wortman J."/>
            <person name="Nusbaum C."/>
            <person name="Birren B."/>
        </authorList>
    </citation>
    <scope>NUCLEOTIDE SEQUENCE [LARGE SCALE GENOMIC DNA]</scope>
    <source>
        <strain evidence="1 2">CJ01A1</strain>
    </source>
</reference>
<dbReference type="EMBL" id="ANIX01004557">
    <property type="protein sequence ID" value="ETP00239.1"/>
    <property type="molecule type" value="Genomic_DNA"/>
</dbReference>
<evidence type="ECO:0000313" key="1">
    <source>
        <dbReference type="EMBL" id="ETP00239.1"/>
    </source>
</evidence>
<proteinExistence type="predicted"/>
<name>W2VSB1_PHYNI</name>
<gene>
    <name evidence="1" type="ORF">F441_22341</name>
</gene>
<organism evidence="1 2">
    <name type="scientific">Phytophthora nicotianae CJ01A1</name>
    <dbReference type="NCBI Taxonomy" id="1317063"/>
    <lineage>
        <taxon>Eukaryota</taxon>
        <taxon>Sar</taxon>
        <taxon>Stramenopiles</taxon>
        <taxon>Oomycota</taxon>
        <taxon>Peronosporomycetes</taxon>
        <taxon>Peronosporales</taxon>
        <taxon>Peronosporaceae</taxon>
        <taxon>Phytophthora</taxon>
    </lineage>
</organism>
<dbReference type="AlphaFoldDB" id="W2VSB1"/>
<protein>
    <submittedName>
        <fullName evidence="1">Uncharacterized protein</fullName>
    </submittedName>
</protein>
<dbReference type="Proteomes" id="UP000018958">
    <property type="component" value="Unassembled WGS sequence"/>
</dbReference>